<dbReference type="SUPFAM" id="SSF51905">
    <property type="entry name" value="FAD/NAD(P)-binding domain"/>
    <property type="match status" value="1"/>
</dbReference>
<reference evidence="2 3" key="1">
    <citation type="submission" date="2018-11" db="EMBL/GenBank/DDBJ databases">
        <title>Genomes From Bacteria Associated with the Canine Oral Cavity: a Test Case for Automated Genome-Based Taxonomic Assignment.</title>
        <authorList>
            <person name="Coil D.A."/>
            <person name="Jospin G."/>
            <person name="Darling A.E."/>
            <person name="Wallis C."/>
            <person name="Davis I.J."/>
            <person name="Harris S."/>
            <person name="Eisen J.A."/>
            <person name="Holcombe L.J."/>
            <person name="O'Flynn C."/>
        </authorList>
    </citation>
    <scope>NUCLEOTIDE SEQUENCE [LARGE SCALE GENOMIC DNA]</scope>
    <source>
        <strain evidence="2 3">OH887_COT-365</strain>
    </source>
</reference>
<dbReference type="EMBL" id="RQZG01000015">
    <property type="protein sequence ID" value="RRD03936.1"/>
    <property type="molecule type" value="Genomic_DNA"/>
</dbReference>
<dbReference type="InterPro" id="IPR002937">
    <property type="entry name" value="Amino_oxidase"/>
</dbReference>
<dbReference type="InterPro" id="IPR036188">
    <property type="entry name" value="FAD/NAD-bd_sf"/>
</dbReference>
<evidence type="ECO:0000259" key="1">
    <source>
        <dbReference type="Pfam" id="PF01593"/>
    </source>
</evidence>
<feature type="domain" description="Amine oxidase" evidence="1">
    <location>
        <begin position="12"/>
        <end position="392"/>
    </location>
</feature>
<gene>
    <name evidence="2" type="ORF">EII34_12210</name>
</gene>
<comment type="caution">
    <text evidence="2">The sequence shown here is derived from an EMBL/GenBank/DDBJ whole genome shotgun (WGS) entry which is preliminary data.</text>
</comment>
<protein>
    <recommendedName>
        <fullName evidence="1">Amine oxidase domain-containing protein</fullName>
    </recommendedName>
</protein>
<dbReference type="OrthoDB" id="9767561at2"/>
<accession>A0A3P1T561</accession>
<evidence type="ECO:0000313" key="2">
    <source>
        <dbReference type="EMBL" id="RRD03936.1"/>
    </source>
</evidence>
<dbReference type="RefSeq" id="WP_124845440.1">
    <property type="nucleotide sequence ID" value="NZ_RQZG01000015.1"/>
</dbReference>
<organism evidence="2 3">
    <name type="scientific">Arachnia propionica</name>
    <dbReference type="NCBI Taxonomy" id="1750"/>
    <lineage>
        <taxon>Bacteria</taxon>
        <taxon>Bacillati</taxon>
        <taxon>Actinomycetota</taxon>
        <taxon>Actinomycetes</taxon>
        <taxon>Propionibacteriales</taxon>
        <taxon>Propionibacteriaceae</taxon>
        <taxon>Arachnia</taxon>
    </lineage>
</organism>
<dbReference type="PANTHER" id="PTHR42841">
    <property type="entry name" value="AMINE OXIDASE"/>
    <property type="match status" value="1"/>
</dbReference>
<proteinExistence type="predicted"/>
<dbReference type="Gene3D" id="3.50.50.60">
    <property type="entry name" value="FAD/NAD(P)-binding domain"/>
    <property type="match status" value="1"/>
</dbReference>
<name>A0A3P1T561_9ACTN</name>
<dbReference type="AlphaFoldDB" id="A0A3P1T561"/>
<evidence type="ECO:0000313" key="3">
    <source>
        <dbReference type="Proteomes" id="UP000280819"/>
    </source>
</evidence>
<dbReference type="GO" id="GO:0016491">
    <property type="term" value="F:oxidoreductase activity"/>
    <property type="evidence" value="ECO:0007669"/>
    <property type="project" value="InterPro"/>
</dbReference>
<sequence>MDTTGTTTDVIVAGLAAAQALRQHHRVVVLEASDHIGGRITTTEVDGFLVDRGFQVLNPAYRHLRTAVDLGRLGLRPFPRAVRVRTDTGLVELADPTRRPGALPTLLRSGLVSRADLAAVRLLTRLVGRDLTRKEAFDEAGFTGPLRRSVVDPFLSGVVCERDGSTSWHHTAWLIGRFMAGTPGLPSGGMRTLPRVMAEGLEVLLDHRVTGVDATTGSVRLGTRELQARCVIIAAGLTGSAELTRDPVPRMHGTRTFWFATPDPPSGTAAVHVDGRDHPGGQGPVTTACVVSNAAPEYAPAGQHLVAALTLTDDDDPSEEDTRHHLGEIFGVSTTGWRLLARHDVPDTLPAVPPGRVGGELAARSGCVISCGDQFGNASTDGAIASGQYAARLADEFLR</sequence>
<dbReference type="Proteomes" id="UP000280819">
    <property type="component" value="Unassembled WGS sequence"/>
</dbReference>
<dbReference type="Pfam" id="PF01593">
    <property type="entry name" value="Amino_oxidase"/>
    <property type="match status" value="1"/>
</dbReference>